<dbReference type="InterPro" id="IPR013976">
    <property type="entry name" value="HDOD"/>
</dbReference>
<dbReference type="KEGG" id="tvi:Thivi_1318"/>
<protein>
    <submittedName>
        <fullName evidence="2">Putative signal transduction protein</fullName>
    </submittedName>
</protein>
<evidence type="ECO:0000259" key="1">
    <source>
        <dbReference type="PROSITE" id="PS51833"/>
    </source>
</evidence>
<evidence type="ECO:0000313" key="3">
    <source>
        <dbReference type="Proteomes" id="UP000006062"/>
    </source>
</evidence>
<name>I3Y8L4_THIV6</name>
<dbReference type="SUPFAM" id="SSF109604">
    <property type="entry name" value="HD-domain/PDEase-like"/>
    <property type="match status" value="1"/>
</dbReference>
<dbReference type="InterPro" id="IPR052340">
    <property type="entry name" value="RNase_Y/CdgJ"/>
</dbReference>
<proteinExistence type="predicted"/>
<dbReference type="OrthoDB" id="9784953at2"/>
<organism evidence="2 3">
    <name type="scientific">Thiocystis violascens (strain ATCC 17096 / DSM 198 / 6111)</name>
    <name type="common">Chromatium violascens</name>
    <dbReference type="NCBI Taxonomy" id="765911"/>
    <lineage>
        <taxon>Bacteria</taxon>
        <taxon>Pseudomonadati</taxon>
        <taxon>Pseudomonadota</taxon>
        <taxon>Gammaproteobacteria</taxon>
        <taxon>Chromatiales</taxon>
        <taxon>Chromatiaceae</taxon>
        <taxon>Thiocystis</taxon>
    </lineage>
</organism>
<dbReference type="Pfam" id="PF08668">
    <property type="entry name" value="HDOD"/>
    <property type="match status" value="1"/>
</dbReference>
<dbReference type="PANTHER" id="PTHR33525:SF6">
    <property type="entry name" value="HDOD DOMAIN-CONTAINING PROTEIN"/>
    <property type="match status" value="1"/>
</dbReference>
<gene>
    <name evidence="2" type="ordered locus">Thivi_1318</name>
</gene>
<dbReference type="Gene3D" id="1.10.3210.10">
    <property type="entry name" value="Hypothetical protein af1432"/>
    <property type="match status" value="1"/>
</dbReference>
<dbReference type="Proteomes" id="UP000006062">
    <property type="component" value="Chromosome"/>
</dbReference>
<dbReference type="STRING" id="765911.Thivi_1318"/>
<dbReference type="PROSITE" id="PS51833">
    <property type="entry name" value="HDOD"/>
    <property type="match status" value="1"/>
</dbReference>
<dbReference type="HOGENOM" id="CLU_048246_2_1_6"/>
<keyword evidence="3" id="KW-1185">Reference proteome</keyword>
<accession>I3Y8L4</accession>
<feature type="domain" description="HDOD" evidence="1">
    <location>
        <begin position="31"/>
        <end position="222"/>
    </location>
</feature>
<evidence type="ECO:0000313" key="2">
    <source>
        <dbReference type="EMBL" id="AFL73332.1"/>
    </source>
</evidence>
<dbReference type="eggNOG" id="COG1639">
    <property type="taxonomic scope" value="Bacteria"/>
</dbReference>
<reference evidence="2 3" key="1">
    <citation type="submission" date="2012-06" db="EMBL/GenBank/DDBJ databases">
        <title>Complete sequence of Thiocystis violascens DSM 198.</title>
        <authorList>
            <consortium name="US DOE Joint Genome Institute"/>
            <person name="Lucas S."/>
            <person name="Han J."/>
            <person name="Lapidus A."/>
            <person name="Cheng J.-F."/>
            <person name="Goodwin L."/>
            <person name="Pitluck S."/>
            <person name="Peters L."/>
            <person name="Ovchinnikova G."/>
            <person name="Teshima H."/>
            <person name="Detter J.C."/>
            <person name="Han C."/>
            <person name="Tapia R."/>
            <person name="Land M."/>
            <person name="Hauser L."/>
            <person name="Kyrpides N."/>
            <person name="Ivanova N."/>
            <person name="Pagani I."/>
            <person name="Vogl K."/>
            <person name="Liu Z."/>
            <person name="Frigaard N.-U."/>
            <person name="Bryant D."/>
            <person name="Woyke T."/>
        </authorList>
    </citation>
    <scope>NUCLEOTIDE SEQUENCE [LARGE SCALE GENOMIC DNA]</scope>
    <source>
        <strain evidence="3">ATCC 17096 / DSM 198 / 6111</strain>
    </source>
</reference>
<dbReference type="PANTHER" id="PTHR33525">
    <property type="match status" value="1"/>
</dbReference>
<sequence length="295" mass="32560">MTMPFQRPIASLYPPKAALETAFQAVRKARVPQIPDVVLALRAELNRSEPNVKVVADLIAQDLALAGQILKKVNAPIFARRAKIASVQQAVMLLGIDQLVNLVTAAVIERMLGDAKGSARVVWESIMEQARVATTIAGLVECISSEEAYLFGLMHDVGSLIFADLLENYGYEWVLRFGSPQSLMEHERAALGVDHATVGFLLASTWQLPEHLALAIYHRHAFDYRGLEDSRVRSLIAVSQLGRYLIALALGNHEQPELLTYRDHARQELALDEDEWAALCKQAQEGGWSPLNGMG</sequence>
<dbReference type="EMBL" id="CP003154">
    <property type="protein sequence ID" value="AFL73332.1"/>
    <property type="molecule type" value="Genomic_DNA"/>
</dbReference>
<dbReference type="AlphaFoldDB" id="I3Y8L4"/>
<dbReference type="RefSeq" id="WP_014777811.1">
    <property type="nucleotide sequence ID" value="NC_018012.1"/>
</dbReference>